<dbReference type="EMBL" id="CAQQ02096134">
    <property type="status" value="NOT_ANNOTATED_CDS"/>
    <property type="molecule type" value="Genomic_DNA"/>
</dbReference>
<keyword evidence="4" id="KW-0677">Repeat</keyword>
<comment type="subcellular location">
    <subcellularLocation>
        <location evidence="1">Membrane</location>
        <topology evidence="1">Single-pass membrane protein</topology>
    </subcellularLocation>
</comment>
<evidence type="ECO:0000256" key="2">
    <source>
        <dbReference type="ARBA" id="ARBA00022692"/>
    </source>
</evidence>
<sequence length="150" mass="17251">MNNFYILIFFTAQTASITSLTVINKTIHYGRDVRILCKVRGQPPPKITWFKDDKSINRDKHLYSFNHTRRRSELTIKSFNSSDAGTYECRAKNKAGNIPVRRHITINLPLTPLSTRRPIDDGEPCDDHMSKMCLNGGTCKFDNKLRLAFC</sequence>
<evidence type="ECO:0000256" key="6">
    <source>
        <dbReference type="ARBA" id="ARBA00022989"/>
    </source>
</evidence>
<dbReference type="GO" id="GO:0005886">
    <property type="term" value="C:plasma membrane"/>
    <property type="evidence" value="ECO:0007669"/>
    <property type="project" value="TreeGrafter"/>
</dbReference>
<keyword evidence="5" id="KW-0130">Cell adhesion</keyword>
<dbReference type="InterPro" id="IPR036179">
    <property type="entry name" value="Ig-like_dom_sf"/>
</dbReference>
<evidence type="ECO:0000256" key="9">
    <source>
        <dbReference type="ARBA" id="ARBA00023319"/>
    </source>
</evidence>
<feature type="domain" description="Ig-like" evidence="11">
    <location>
        <begin position="15"/>
        <end position="105"/>
    </location>
</feature>
<evidence type="ECO:0000256" key="1">
    <source>
        <dbReference type="ARBA" id="ARBA00004167"/>
    </source>
</evidence>
<evidence type="ECO:0000259" key="11">
    <source>
        <dbReference type="PROSITE" id="PS50835"/>
    </source>
</evidence>
<evidence type="ECO:0000256" key="8">
    <source>
        <dbReference type="ARBA" id="ARBA00023157"/>
    </source>
</evidence>
<feature type="signal peptide" evidence="10">
    <location>
        <begin position="1"/>
        <end position="19"/>
    </location>
</feature>
<evidence type="ECO:0000256" key="5">
    <source>
        <dbReference type="ARBA" id="ARBA00022889"/>
    </source>
</evidence>
<dbReference type="SUPFAM" id="SSF48726">
    <property type="entry name" value="Immunoglobulin"/>
    <property type="match status" value="1"/>
</dbReference>
<dbReference type="STRING" id="36166.T1GDN5"/>
<dbReference type="InterPro" id="IPR003599">
    <property type="entry name" value="Ig_sub"/>
</dbReference>
<dbReference type="FunFam" id="2.60.40.10:FF:000017">
    <property type="entry name" value="Down syndrome cell adhesion molecule b"/>
    <property type="match status" value="1"/>
</dbReference>
<dbReference type="CDD" id="cd00096">
    <property type="entry name" value="Ig"/>
    <property type="match status" value="1"/>
</dbReference>
<dbReference type="Pfam" id="PF07679">
    <property type="entry name" value="I-set"/>
    <property type="match status" value="1"/>
</dbReference>
<dbReference type="PROSITE" id="PS50835">
    <property type="entry name" value="IG_LIKE"/>
    <property type="match status" value="1"/>
</dbReference>
<evidence type="ECO:0000256" key="7">
    <source>
        <dbReference type="ARBA" id="ARBA00023136"/>
    </source>
</evidence>
<accession>T1GDN5</accession>
<dbReference type="InterPro" id="IPR003598">
    <property type="entry name" value="Ig_sub2"/>
</dbReference>
<dbReference type="InterPro" id="IPR013783">
    <property type="entry name" value="Ig-like_fold"/>
</dbReference>
<dbReference type="SMART" id="SM00409">
    <property type="entry name" value="IG"/>
    <property type="match status" value="1"/>
</dbReference>
<dbReference type="InterPro" id="IPR007110">
    <property type="entry name" value="Ig-like_dom"/>
</dbReference>
<dbReference type="Proteomes" id="UP000015102">
    <property type="component" value="Unassembled WGS sequence"/>
</dbReference>
<dbReference type="PANTHER" id="PTHR45080:SF8">
    <property type="entry name" value="IG-LIKE DOMAIN-CONTAINING PROTEIN"/>
    <property type="match status" value="1"/>
</dbReference>
<name>T1GDN5_MEGSC</name>
<dbReference type="SMART" id="SM00408">
    <property type="entry name" value="IGc2"/>
    <property type="match status" value="1"/>
</dbReference>
<dbReference type="InterPro" id="IPR050958">
    <property type="entry name" value="Cell_Adh-Cytoskel_Orgn"/>
</dbReference>
<keyword evidence="2" id="KW-0812">Transmembrane</keyword>
<dbReference type="GO" id="GO:0048812">
    <property type="term" value="P:neuron projection morphogenesis"/>
    <property type="evidence" value="ECO:0007669"/>
    <property type="project" value="UniProtKB-ARBA"/>
</dbReference>
<reference evidence="13" key="1">
    <citation type="submission" date="2013-02" db="EMBL/GenBank/DDBJ databases">
        <authorList>
            <person name="Hughes D."/>
        </authorList>
    </citation>
    <scope>NUCLEOTIDE SEQUENCE</scope>
    <source>
        <strain>Durham</strain>
        <strain evidence="13">NC isolate 2 -- Noor lab</strain>
    </source>
</reference>
<keyword evidence="9" id="KW-0393">Immunoglobulin domain</keyword>
<organism evidence="12 13">
    <name type="scientific">Megaselia scalaris</name>
    <name type="common">Humpbacked fly</name>
    <name type="synonym">Phora scalaris</name>
    <dbReference type="NCBI Taxonomy" id="36166"/>
    <lineage>
        <taxon>Eukaryota</taxon>
        <taxon>Metazoa</taxon>
        <taxon>Ecdysozoa</taxon>
        <taxon>Arthropoda</taxon>
        <taxon>Hexapoda</taxon>
        <taxon>Insecta</taxon>
        <taxon>Pterygota</taxon>
        <taxon>Neoptera</taxon>
        <taxon>Endopterygota</taxon>
        <taxon>Diptera</taxon>
        <taxon>Brachycera</taxon>
        <taxon>Muscomorpha</taxon>
        <taxon>Platypezoidea</taxon>
        <taxon>Phoridae</taxon>
        <taxon>Megaseliini</taxon>
        <taxon>Megaselia</taxon>
    </lineage>
</organism>
<dbReference type="AlphaFoldDB" id="T1GDN5"/>
<dbReference type="EnsemblMetazoa" id="MESCA001424-RA">
    <property type="protein sequence ID" value="MESCA001424-PA"/>
    <property type="gene ID" value="MESCA001424"/>
</dbReference>
<dbReference type="GO" id="GO:0007156">
    <property type="term" value="P:homophilic cell adhesion via plasma membrane adhesion molecules"/>
    <property type="evidence" value="ECO:0007669"/>
    <property type="project" value="TreeGrafter"/>
</dbReference>
<dbReference type="OMA" id="YECRGTG"/>
<dbReference type="PANTHER" id="PTHR45080">
    <property type="entry name" value="CONTACTIN 5"/>
    <property type="match status" value="1"/>
</dbReference>
<dbReference type="HOGENOM" id="CLU_1745147_0_0_1"/>
<evidence type="ECO:0000256" key="10">
    <source>
        <dbReference type="SAM" id="SignalP"/>
    </source>
</evidence>
<dbReference type="InterPro" id="IPR013098">
    <property type="entry name" value="Ig_I-set"/>
</dbReference>
<keyword evidence="13" id="KW-1185">Reference proteome</keyword>
<evidence type="ECO:0000313" key="12">
    <source>
        <dbReference type="EnsemblMetazoa" id="MESCA001424-PA"/>
    </source>
</evidence>
<proteinExistence type="predicted"/>
<evidence type="ECO:0000313" key="13">
    <source>
        <dbReference type="Proteomes" id="UP000015102"/>
    </source>
</evidence>
<evidence type="ECO:0000256" key="3">
    <source>
        <dbReference type="ARBA" id="ARBA00022729"/>
    </source>
</evidence>
<evidence type="ECO:0000256" key="4">
    <source>
        <dbReference type="ARBA" id="ARBA00022737"/>
    </source>
</evidence>
<feature type="chain" id="PRO_5004576835" description="Ig-like domain-containing protein" evidence="10">
    <location>
        <begin position="20"/>
        <end position="150"/>
    </location>
</feature>
<reference evidence="12" key="2">
    <citation type="submission" date="2015-06" db="UniProtKB">
        <authorList>
            <consortium name="EnsemblMetazoa"/>
        </authorList>
    </citation>
    <scope>IDENTIFICATION</scope>
</reference>
<protein>
    <recommendedName>
        <fullName evidence="11">Ig-like domain-containing protein</fullName>
    </recommendedName>
</protein>
<keyword evidence="6" id="KW-1133">Transmembrane helix</keyword>
<keyword evidence="8" id="KW-1015">Disulfide bond</keyword>
<dbReference type="Gene3D" id="2.60.40.10">
    <property type="entry name" value="Immunoglobulins"/>
    <property type="match status" value="1"/>
</dbReference>
<keyword evidence="7" id="KW-0472">Membrane</keyword>
<keyword evidence="3 10" id="KW-0732">Signal</keyword>